<protein>
    <submittedName>
        <fullName evidence="1">Uncharacterized protein</fullName>
    </submittedName>
</protein>
<keyword evidence="2" id="KW-1185">Reference proteome</keyword>
<dbReference type="RefSeq" id="WP_238895361.1">
    <property type="nucleotide sequence ID" value="NZ_JAKOGG010000003.1"/>
</dbReference>
<dbReference type="Proteomes" id="UP001201549">
    <property type="component" value="Unassembled WGS sequence"/>
</dbReference>
<comment type="caution">
    <text evidence="1">The sequence shown here is derived from an EMBL/GenBank/DDBJ whole genome shotgun (WGS) entry which is preliminary data.</text>
</comment>
<organism evidence="1 2">
    <name type="scientific">Shewanella electrica</name>
    <dbReference type="NCBI Taxonomy" id="515560"/>
    <lineage>
        <taxon>Bacteria</taxon>
        <taxon>Pseudomonadati</taxon>
        <taxon>Pseudomonadota</taxon>
        <taxon>Gammaproteobacteria</taxon>
        <taxon>Alteromonadales</taxon>
        <taxon>Shewanellaceae</taxon>
        <taxon>Shewanella</taxon>
    </lineage>
</organism>
<gene>
    <name evidence="1" type="ORF">L9G74_05820</name>
</gene>
<sequence length="120" mass="13111">MHRKGPPYAVAFGAEGAIPPPYVRAIAADKVLLAGNLQPLGLAAELSFPETNALDSNPALIDIMLNLNAMGVVFSYDPKAAVSPSWFMANLQDKGLLIESYQEISWRSPKLWHLTTYELL</sequence>
<accession>A0ABT2FIY2</accession>
<name>A0ABT2FIY2_9GAMM</name>
<evidence type="ECO:0000313" key="2">
    <source>
        <dbReference type="Proteomes" id="UP001201549"/>
    </source>
</evidence>
<dbReference type="EMBL" id="JAKOGG010000003">
    <property type="protein sequence ID" value="MCS4555951.1"/>
    <property type="molecule type" value="Genomic_DNA"/>
</dbReference>
<evidence type="ECO:0000313" key="1">
    <source>
        <dbReference type="EMBL" id="MCS4555951.1"/>
    </source>
</evidence>
<reference evidence="2" key="1">
    <citation type="submission" date="2023-07" db="EMBL/GenBank/DDBJ databases">
        <title>Shewanella mangrovi sp. nov., an acetaldehyde- degrading bacterium isolated from mangrove sediment.</title>
        <authorList>
            <person name="Liu Y."/>
        </authorList>
    </citation>
    <scope>NUCLEOTIDE SEQUENCE [LARGE SCALE GENOMIC DNA]</scope>
    <source>
        <strain evidence="2">C32</strain>
    </source>
</reference>
<proteinExistence type="predicted"/>